<dbReference type="PANTHER" id="PTHR13774:SF17">
    <property type="entry name" value="PHENAZINE BIOSYNTHESIS-LIKE DOMAIN-CONTAINING PROTEIN"/>
    <property type="match status" value="1"/>
</dbReference>
<dbReference type="EMBL" id="JBBXJM010000003">
    <property type="protein sequence ID" value="KAL1410596.1"/>
    <property type="molecule type" value="Genomic_DNA"/>
</dbReference>
<feature type="region of interest" description="Disordered" evidence="3">
    <location>
        <begin position="1"/>
        <end position="30"/>
    </location>
</feature>
<proteinExistence type="inferred from homology"/>
<dbReference type="RefSeq" id="XP_069210540.1">
    <property type="nucleotide sequence ID" value="XM_069353122.1"/>
</dbReference>
<reference evidence="4 5" key="1">
    <citation type="submission" date="2023-08" db="EMBL/GenBank/DDBJ databases">
        <title>Annotated Genome Sequence of Vanrija albida AlHP1.</title>
        <authorList>
            <person name="Herzog R."/>
        </authorList>
    </citation>
    <scope>NUCLEOTIDE SEQUENCE [LARGE SCALE GENOMIC DNA]</scope>
    <source>
        <strain evidence="4 5">AlHP1</strain>
    </source>
</reference>
<dbReference type="NCBIfam" id="TIGR00654">
    <property type="entry name" value="PhzF_family"/>
    <property type="match status" value="1"/>
</dbReference>
<accession>A0ABR3Q839</accession>
<dbReference type="Pfam" id="PF02567">
    <property type="entry name" value="PhzC-PhzF"/>
    <property type="match status" value="1"/>
</dbReference>
<comment type="similarity">
    <text evidence="1">Belongs to the PhzF family.</text>
</comment>
<dbReference type="InterPro" id="IPR003719">
    <property type="entry name" value="Phenazine_PhzF-like"/>
</dbReference>
<name>A0ABR3Q839_9TREE</name>
<keyword evidence="5" id="KW-1185">Reference proteome</keyword>
<feature type="compositionally biased region" description="Pro residues" evidence="3">
    <location>
        <begin position="7"/>
        <end position="27"/>
    </location>
</feature>
<evidence type="ECO:0000256" key="1">
    <source>
        <dbReference type="ARBA" id="ARBA00008270"/>
    </source>
</evidence>
<gene>
    <name evidence="4" type="ORF">Q8F55_004613</name>
</gene>
<organism evidence="4 5">
    <name type="scientific">Vanrija albida</name>
    <dbReference type="NCBI Taxonomy" id="181172"/>
    <lineage>
        <taxon>Eukaryota</taxon>
        <taxon>Fungi</taxon>
        <taxon>Dikarya</taxon>
        <taxon>Basidiomycota</taxon>
        <taxon>Agaricomycotina</taxon>
        <taxon>Tremellomycetes</taxon>
        <taxon>Trichosporonales</taxon>
        <taxon>Trichosporonaceae</taxon>
        <taxon>Vanrija</taxon>
    </lineage>
</organism>
<dbReference type="Proteomes" id="UP001565368">
    <property type="component" value="Unassembled WGS sequence"/>
</dbReference>
<dbReference type="SUPFAM" id="SSF54506">
    <property type="entry name" value="Diaminopimelate epimerase-like"/>
    <property type="match status" value="1"/>
</dbReference>
<keyword evidence="2" id="KW-0413">Isomerase</keyword>
<evidence type="ECO:0000256" key="2">
    <source>
        <dbReference type="ARBA" id="ARBA00023235"/>
    </source>
</evidence>
<dbReference type="Gene3D" id="3.10.310.10">
    <property type="entry name" value="Diaminopimelate Epimerase, Chain A, domain 1"/>
    <property type="match status" value="2"/>
</dbReference>
<dbReference type="GeneID" id="95985656"/>
<evidence type="ECO:0008006" key="6">
    <source>
        <dbReference type="Google" id="ProtNLM"/>
    </source>
</evidence>
<sequence>MSTTLPTPGPSTPGTTPPAPGPAPGPAPALYTPHRAPLPYHLINAFAHSPHSGNQAAVVVLSPSASSAAYTDAWHVSTAADFGFAETAFVVPLDLAADEPVYEIRFFTPSVEVPMCGHATLAAGHALLSYIHRTAGAVHFRTRVRGSLAASVEGRRGAGARIALDFPLTLPQAPPDDAIASKIAALVAAAAGVRADDVIQVAAADFGSGTGVIVEVRPEVDISTLRVDTRPLSRRETQLTMITQLAGASPLPNAVRINTRVFAPHIGIDEDPVTGAAHTALIPYFLDGPATERVRALLPPGADPRAATLDAHQLSLRGGAIEGSIVDGRAKLVGRAWRWGKGELTEEDE</sequence>
<evidence type="ECO:0000256" key="3">
    <source>
        <dbReference type="SAM" id="MobiDB-lite"/>
    </source>
</evidence>
<dbReference type="PANTHER" id="PTHR13774">
    <property type="entry name" value="PHENAZINE BIOSYNTHESIS PROTEIN"/>
    <property type="match status" value="1"/>
</dbReference>
<comment type="caution">
    <text evidence="4">The sequence shown here is derived from an EMBL/GenBank/DDBJ whole genome shotgun (WGS) entry which is preliminary data.</text>
</comment>
<evidence type="ECO:0000313" key="5">
    <source>
        <dbReference type="Proteomes" id="UP001565368"/>
    </source>
</evidence>
<evidence type="ECO:0000313" key="4">
    <source>
        <dbReference type="EMBL" id="KAL1410596.1"/>
    </source>
</evidence>
<protein>
    <recommendedName>
        <fullName evidence="6">Diaminopimelate epimerase-like protein</fullName>
    </recommendedName>
</protein>